<dbReference type="AlphaFoldDB" id="A0A2R6XBP4"/>
<evidence type="ECO:0000256" key="4">
    <source>
        <dbReference type="ARBA" id="ARBA00023212"/>
    </source>
</evidence>
<keyword evidence="10" id="KW-1185">Reference proteome</keyword>
<dbReference type="OrthoDB" id="1930246at2759"/>
<feature type="domain" description="Enkurin" evidence="8">
    <location>
        <begin position="265"/>
        <end position="357"/>
    </location>
</feature>
<protein>
    <recommendedName>
        <fullName evidence="8">Enkurin domain-containing protein</fullName>
    </recommendedName>
</protein>
<sequence>MSIRERDESADGGSPRHDLQYLSLNNDCHERAECPKPTHQRQSQELGPRELQELEGLEKYGLETPQSQGRSPLPASNNDSQQIHNLLDPSPGNGLRHGLALPQYKNKRTPYASHLDSYQIHNLLNPTRGIRDEMRRRGITPRNHHKANVAAIATTSAKLHNIRNGIAEVDPPDGRTSRLRNSRSDLPDVYGRGERCETPDNASVMTSTTQQSKGKKNSLRIDYMARNIDGLATAAAAGRRKMSANVAEQKPSHENYGRVPAYLSRRKLELEEDRERRVQEAKEKHLPPGLVLMKNEERLEVLKTLEDNRDKLVNKLSGMPLVVETPTQIRSKGDLDAQLKEVEDSIKRFSRQRVYIRYSQ</sequence>
<dbReference type="PANTHER" id="PTHR21490">
    <property type="entry name" value="ENKURIN-RELATED"/>
    <property type="match status" value="1"/>
</dbReference>
<dbReference type="OMA" id="RIDYMAR"/>
<evidence type="ECO:0000256" key="5">
    <source>
        <dbReference type="ARBA" id="ARBA00023273"/>
    </source>
</evidence>
<keyword evidence="6" id="KW-0175">Coiled coil</keyword>
<gene>
    <name evidence="9" type="ORF">MARPO_0024s0058</name>
</gene>
<feature type="compositionally biased region" description="Polar residues" evidence="7">
    <location>
        <begin position="64"/>
        <end position="84"/>
    </location>
</feature>
<evidence type="ECO:0000256" key="7">
    <source>
        <dbReference type="SAM" id="MobiDB-lite"/>
    </source>
</evidence>
<evidence type="ECO:0000256" key="3">
    <source>
        <dbReference type="ARBA" id="ARBA00022490"/>
    </source>
</evidence>
<comment type="subcellular location">
    <subcellularLocation>
        <location evidence="1">Cell projection</location>
        <location evidence="1">Cilium</location>
    </subcellularLocation>
    <subcellularLocation>
        <location evidence="2">Cytoplasm</location>
        <location evidence="2">Cytoskeleton</location>
    </subcellularLocation>
</comment>
<keyword evidence="4" id="KW-0206">Cytoskeleton</keyword>
<dbReference type="Proteomes" id="UP000244005">
    <property type="component" value="Unassembled WGS sequence"/>
</dbReference>
<dbReference type="Gramene" id="Mp3g22810.1">
    <property type="protein sequence ID" value="Mp3g22810.1.cds"/>
    <property type="gene ID" value="Mp3g22810"/>
</dbReference>
<evidence type="ECO:0000256" key="1">
    <source>
        <dbReference type="ARBA" id="ARBA00004138"/>
    </source>
</evidence>
<dbReference type="GO" id="GO:0005881">
    <property type="term" value="C:cytoplasmic microtubule"/>
    <property type="evidence" value="ECO:0000318"/>
    <property type="project" value="GO_Central"/>
</dbReference>
<dbReference type="InterPro" id="IPR052102">
    <property type="entry name" value="Enkurin_domain-protein"/>
</dbReference>
<evidence type="ECO:0000256" key="2">
    <source>
        <dbReference type="ARBA" id="ARBA00004245"/>
    </source>
</evidence>
<evidence type="ECO:0000256" key="6">
    <source>
        <dbReference type="SAM" id="Coils"/>
    </source>
</evidence>
<name>A0A2R6XBP4_MARPO</name>
<dbReference type="PROSITE" id="PS51665">
    <property type="entry name" value="ENKURIN"/>
    <property type="match status" value="1"/>
</dbReference>
<feature type="coiled-coil region" evidence="6">
    <location>
        <begin position="295"/>
        <end position="352"/>
    </location>
</feature>
<evidence type="ECO:0000313" key="10">
    <source>
        <dbReference type="Proteomes" id="UP000244005"/>
    </source>
</evidence>
<dbReference type="EMBL" id="KZ772696">
    <property type="protein sequence ID" value="PTQ43541.1"/>
    <property type="molecule type" value="Genomic_DNA"/>
</dbReference>
<dbReference type="PANTHER" id="PTHR21490:SF2">
    <property type="entry name" value="ENKURIN DOMAIN-CONTAINING PROTEIN 1"/>
    <property type="match status" value="1"/>
</dbReference>
<proteinExistence type="predicted"/>
<dbReference type="InterPro" id="IPR027012">
    <property type="entry name" value="Enkurin_dom"/>
</dbReference>
<evidence type="ECO:0000259" key="8">
    <source>
        <dbReference type="PROSITE" id="PS51665"/>
    </source>
</evidence>
<feature type="compositionally biased region" description="Basic and acidic residues" evidence="7">
    <location>
        <begin position="1"/>
        <end position="19"/>
    </location>
</feature>
<evidence type="ECO:0000313" key="9">
    <source>
        <dbReference type="EMBL" id="PTQ43541.1"/>
    </source>
</evidence>
<feature type="region of interest" description="Disordered" evidence="7">
    <location>
        <begin position="166"/>
        <end position="217"/>
    </location>
</feature>
<organism evidence="9 10">
    <name type="scientific">Marchantia polymorpha</name>
    <name type="common">Common liverwort</name>
    <name type="synonym">Marchantia aquatica</name>
    <dbReference type="NCBI Taxonomy" id="3197"/>
    <lineage>
        <taxon>Eukaryota</taxon>
        <taxon>Viridiplantae</taxon>
        <taxon>Streptophyta</taxon>
        <taxon>Embryophyta</taxon>
        <taxon>Marchantiophyta</taxon>
        <taxon>Marchantiopsida</taxon>
        <taxon>Marchantiidae</taxon>
        <taxon>Marchantiales</taxon>
        <taxon>Marchantiaceae</taxon>
        <taxon>Marchantia</taxon>
    </lineage>
</organism>
<feature type="compositionally biased region" description="Basic and acidic residues" evidence="7">
    <location>
        <begin position="47"/>
        <end position="61"/>
    </location>
</feature>
<keyword evidence="3" id="KW-0963">Cytoplasm</keyword>
<feature type="compositionally biased region" description="Polar residues" evidence="7">
    <location>
        <begin position="200"/>
        <end position="212"/>
    </location>
</feature>
<keyword evidence="5" id="KW-0966">Cell projection</keyword>
<dbReference type="Pfam" id="PF13864">
    <property type="entry name" value="Enkurin"/>
    <property type="match status" value="1"/>
</dbReference>
<feature type="compositionally biased region" description="Basic and acidic residues" evidence="7">
    <location>
        <begin position="27"/>
        <end position="36"/>
    </location>
</feature>
<dbReference type="GO" id="GO:0005929">
    <property type="term" value="C:cilium"/>
    <property type="evidence" value="ECO:0007669"/>
    <property type="project" value="UniProtKB-SubCell"/>
</dbReference>
<accession>A0A2R6XBP4</accession>
<feature type="compositionally biased region" description="Basic and acidic residues" evidence="7">
    <location>
        <begin position="172"/>
        <end position="198"/>
    </location>
</feature>
<reference evidence="10" key="1">
    <citation type="journal article" date="2017" name="Cell">
        <title>Insights into land plant evolution garnered from the Marchantia polymorpha genome.</title>
        <authorList>
            <person name="Bowman J.L."/>
            <person name="Kohchi T."/>
            <person name="Yamato K.T."/>
            <person name="Jenkins J."/>
            <person name="Shu S."/>
            <person name="Ishizaki K."/>
            <person name="Yamaoka S."/>
            <person name="Nishihama R."/>
            <person name="Nakamura Y."/>
            <person name="Berger F."/>
            <person name="Adam C."/>
            <person name="Aki S.S."/>
            <person name="Althoff F."/>
            <person name="Araki T."/>
            <person name="Arteaga-Vazquez M.A."/>
            <person name="Balasubrmanian S."/>
            <person name="Barry K."/>
            <person name="Bauer D."/>
            <person name="Boehm C.R."/>
            <person name="Briginshaw L."/>
            <person name="Caballero-Perez J."/>
            <person name="Catarino B."/>
            <person name="Chen F."/>
            <person name="Chiyoda S."/>
            <person name="Chovatia M."/>
            <person name="Davies K.M."/>
            <person name="Delmans M."/>
            <person name="Demura T."/>
            <person name="Dierschke T."/>
            <person name="Dolan L."/>
            <person name="Dorantes-Acosta A.E."/>
            <person name="Eklund D.M."/>
            <person name="Florent S.N."/>
            <person name="Flores-Sandoval E."/>
            <person name="Fujiyama A."/>
            <person name="Fukuzawa H."/>
            <person name="Galik B."/>
            <person name="Grimanelli D."/>
            <person name="Grimwood J."/>
            <person name="Grossniklaus U."/>
            <person name="Hamada T."/>
            <person name="Haseloff J."/>
            <person name="Hetherington A.J."/>
            <person name="Higo A."/>
            <person name="Hirakawa Y."/>
            <person name="Hundley H.N."/>
            <person name="Ikeda Y."/>
            <person name="Inoue K."/>
            <person name="Inoue S.I."/>
            <person name="Ishida S."/>
            <person name="Jia Q."/>
            <person name="Kakita M."/>
            <person name="Kanazawa T."/>
            <person name="Kawai Y."/>
            <person name="Kawashima T."/>
            <person name="Kennedy M."/>
            <person name="Kinose K."/>
            <person name="Kinoshita T."/>
            <person name="Kohara Y."/>
            <person name="Koide E."/>
            <person name="Komatsu K."/>
            <person name="Kopischke S."/>
            <person name="Kubo M."/>
            <person name="Kyozuka J."/>
            <person name="Lagercrantz U."/>
            <person name="Lin S.S."/>
            <person name="Lindquist E."/>
            <person name="Lipzen A.M."/>
            <person name="Lu C.W."/>
            <person name="De Luna E."/>
            <person name="Martienssen R.A."/>
            <person name="Minamino N."/>
            <person name="Mizutani M."/>
            <person name="Mizutani M."/>
            <person name="Mochizuki N."/>
            <person name="Monte I."/>
            <person name="Mosher R."/>
            <person name="Nagasaki H."/>
            <person name="Nakagami H."/>
            <person name="Naramoto S."/>
            <person name="Nishitani K."/>
            <person name="Ohtani M."/>
            <person name="Okamoto T."/>
            <person name="Okumura M."/>
            <person name="Phillips J."/>
            <person name="Pollak B."/>
            <person name="Reinders A."/>
            <person name="Rovekamp M."/>
            <person name="Sano R."/>
            <person name="Sawa S."/>
            <person name="Schmid M.W."/>
            <person name="Shirakawa M."/>
            <person name="Solano R."/>
            <person name="Spunde A."/>
            <person name="Suetsugu N."/>
            <person name="Sugano S."/>
            <person name="Sugiyama A."/>
            <person name="Sun R."/>
            <person name="Suzuki Y."/>
            <person name="Takenaka M."/>
            <person name="Takezawa D."/>
            <person name="Tomogane H."/>
            <person name="Tsuzuki M."/>
            <person name="Ueda T."/>
            <person name="Umeda M."/>
            <person name="Ward J.M."/>
            <person name="Watanabe Y."/>
            <person name="Yazaki K."/>
            <person name="Yokoyama R."/>
            <person name="Yoshitake Y."/>
            <person name="Yotsui I."/>
            <person name="Zachgo S."/>
            <person name="Schmutz J."/>
        </authorList>
    </citation>
    <scope>NUCLEOTIDE SEQUENCE [LARGE SCALE GENOMIC DNA]</scope>
    <source>
        <strain evidence="10">Tak-1</strain>
    </source>
</reference>
<feature type="region of interest" description="Disordered" evidence="7">
    <location>
        <begin position="1"/>
        <end position="99"/>
    </location>
</feature>